<dbReference type="PANTHER" id="PTHR30595:SF6">
    <property type="entry name" value="SCHLAFEN ALBA-2 DOMAIN-CONTAINING PROTEIN"/>
    <property type="match status" value="1"/>
</dbReference>
<organism evidence="3 4">
    <name type="scientific">Haloarcula taiwanensis</name>
    <dbReference type="NCBI Taxonomy" id="1932004"/>
    <lineage>
        <taxon>Archaea</taxon>
        <taxon>Methanobacteriati</taxon>
        <taxon>Methanobacteriota</taxon>
        <taxon>Stenosarchaea group</taxon>
        <taxon>Halobacteria</taxon>
        <taxon>Halobacteriales</taxon>
        <taxon>Haloarculaceae</taxon>
        <taxon>Haloarcula</taxon>
    </lineage>
</organism>
<evidence type="ECO:0000256" key="1">
    <source>
        <dbReference type="SAM" id="MobiDB-lite"/>
    </source>
</evidence>
<dbReference type="Pfam" id="PF04326">
    <property type="entry name" value="SLFN_AlbA_2"/>
    <property type="match status" value="1"/>
</dbReference>
<protein>
    <recommendedName>
        <fullName evidence="2">Schlafen AlbA-2 domain-containing protein</fullName>
    </recommendedName>
</protein>
<keyword evidence="4" id="KW-1185">Reference proteome</keyword>
<dbReference type="Gene3D" id="3.30.950.30">
    <property type="entry name" value="Schlafen, AAA domain"/>
    <property type="match status" value="1"/>
</dbReference>
<name>A0A2H5A483_9EURY</name>
<sequence>MDVSELIEAEIRENEQLEYKSTSARPSGIVKELVALANQEGGRVIVGVDDSDGKIATVEDVEANGDPGGLEEALHNSIRDTVDPVIELEFGTVEYQSKTLIEIAVEDANVLHSWRPSGKPTFPIRHGSTTRYLSGFEIARAYGHLSSSNPAIETVDGLEQKKDSQTSTTDQTRQQDWSGGVYRTATTETLPTPETPVYSAPENRLIVESGGRQIVNFGQISLDPFQIGHSTVRLEDSINLMELSELPQCLQSIDTKLTTASYQSYSYSIKYGPRQLVGRGLENFIEDAYRISKICDRLTPGNKTADDRVRPIGVLSFPVSGGVGILELQWDGDTLRRGRSSIQLLMQNIPFNTAPYKELSDEWGWNPRGFQEQTRLQLLRINGDAELQETQQVTFNPSAEFVQEEIVAANPFYESPEQVASPFDIEVPEYLSEALAGINRLPFDIAGGLHPDDKTFTFDSMEVLHLDGLLETFIIYSLGRVASTDADIPELEMPFYVSDKSDTENN</sequence>
<dbReference type="PANTHER" id="PTHR30595">
    <property type="entry name" value="GLPR-RELATED TRANSCRIPTIONAL REPRESSOR"/>
    <property type="match status" value="1"/>
</dbReference>
<dbReference type="EMBL" id="CP019157">
    <property type="protein sequence ID" value="AUG49533.1"/>
    <property type="molecule type" value="Genomic_DNA"/>
</dbReference>
<dbReference type="Proteomes" id="UP000242917">
    <property type="component" value="Plasmid pNYT2"/>
</dbReference>
<geneLocation type="plasmid" evidence="3 4">
    <name>pNYT2</name>
</geneLocation>
<dbReference type="OrthoDB" id="350733at2157"/>
<proteinExistence type="predicted"/>
<keyword evidence="3" id="KW-0614">Plasmid</keyword>
<dbReference type="InterPro" id="IPR007421">
    <property type="entry name" value="Schlafen_AlbA_2_dom"/>
</dbReference>
<feature type="compositionally biased region" description="Low complexity" evidence="1">
    <location>
        <begin position="165"/>
        <end position="183"/>
    </location>
</feature>
<reference evidence="3 4" key="1">
    <citation type="submission" date="2017-01" db="EMBL/GenBank/DDBJ databases">
        <title>A Red Light-Sensitive Sensory Rhodopsin I From Haloarcula taiwanensis, A New Haloarchaeon Isolated From Taiwan.</title>
        <authorList>
            <person name="Yang C.-S."/>
            <person name="Han Y.-A."/>
            <person name="Chen P.-C."/>
            <person name="Ng W.V."/>
            <person name="Chen T.-W."/>
        </authorList>
    </citation>
    <scope>NUCLEOTIDE SEQUENCE [LARGE SCALE GENOMIC DNA]</scope>
    <source>
        <strain evidence="3 4">Taiwanensis</strain>
        <plasmid evidence="3 4">pNYT2</plasmid>
    </source>
</reference>
<evidence type="ECO:0000259" key="2">
    <source>
        <dbReference type="Pfam" id="PF04326"/>
    </source>
</evidence>
<evidence type="ECO:0000313" key="4">
    <source>
        <dbReference type="Proteomes" id="UP000242917"/>
    </source>
</evidence>
<dbReference type="AlphaFoldDB" id="A0A2H5A483"/>
<evidence type="ECO:0000313" key="3">
    <source>
        <dbReference type="EMBL" id="AUG49533.1"/>
    </source>
</evidence>
<dbReference type="InterPro" id="IPR038461">
    <property type="entry name" value="Schlafen_AlbA_2_dom_sf"/>
</dbReference>
<accession>A0A2H5A483</accession>
<feature type="domain" description="Schlafen AlbA-2" evidence="2">
    <location>
        <begin position="13"/>
        <end position="131"/>
    </location>
</feature>
<feature type="region of interest" description="Disordered" evidence="1">
    <location>
        <begin position="157"/>
        <end position="183"/>
    </location>
</feature>
<gene>
    <name evidence="3" type="ORF">BVU17_18295</name>
</gene>
<dbReference type="KEGG" id="hta:BVU17_18295"/>